<keyword evidence="2" id="KW-1185">Reference proteome</keyword>
<dbReference type="AlphaFoldDB" id="A0A8X6L758"/>
<dbReference type="Proteomes" id="UP000887116">
    <property type="component" value="Unassembled WGS sequence"/>
</dbReference>
<name>A0A8X6L758_TRICU</name>
<protein>
    <submittedName>
        <fullName evidence="1">Uncharacterized protein</fullName>
    </submittedName>
</protein>
<sequence>MSAGPPFILGIARLDIRSAAHKMEHGSFRRTIVNKVFSFHIPVEKYKTAFVTETSQLQCQSKNFSRVVTVLDSRDVLLVISLSKAPALVDILNILVALNDLIENHKEVTLQWVPAHWTPRK</sequence>
<accession>A0A8X6L758</accession>
<comment type="caution">
    <text evidence="1">The sequence shown here is derived from an EMBL/GenBank/DDBJ whole genome shotgun (WGS) entry which is preliminary data.</text>
</comment>
<dbReference type="EMBL" id="BMAO01015056">
    <property type="protein sequence ID" value="GFQ98989.1"/>
    <property type="molecule type" value="Genomic_DNA"/>
</dbReference>
<evidence type="ECO:0000313" key="1">
    <source>
        <dbReference type="EMBL" id="GFQ98989.1"/>
    </source>
</evidence>
<gene>
    <name evidence="1" type="ORF">TNCT_124541</name>
</gene>
<proteinExistence type="predicted"/>
<evidence type="ECO:0000313" key="2">
    <source>
        <dbReference type="Proteomes" id="UP000887116"/>
    </source>
</evidence>
<organism evidence="1 2">
    <name type="scientific">Trichonephila clavata</name>
    <name type="common">Joro spider</name>
    <name type="synonym">Nephila clavata</name>
    <dbReference type="NCBI Taxonomy" id="2740835"/>
    <lineage>
        <taxon>Eukaryota</taxon>
        <taxon>Metazoa</taxon>
        <taxon>Ecdysozoa</taxon>
        <taxon>Arthropoda</taxon>
        <taxon>Chelicerata</taxon>
        <taxon>Arachnida</taxon>
        <taxon>Araneae</taxon>
        <taxon>Araneomorphae</taxon>
        <taxon>Entelegynae</taxon>
        <taxon>Araneoidea</taxon>
        <taxon>Nephilidae</taxon>
        <taxon>Trichonephila</taxon>
    </lineage>
</organism>
<reference evidence="1" key="1">
    <citation type="submission" date="2020-07" db="EMBL/GenBank/DDBJ databases">
        <title>Multicomponent nature underlies the extraordinary mechanical properties of spider dragline silk.</title>
        <authorList>
            <person name="Kono N."/>
            <person name="Nakamura H."/>
            <person name="Mori M."/>
            <person name="Yoshida Y."/>
            <person name="Ohtoshi R."/>
            <person name="Malay A.D."/>
            <person name="Moran D.A.P."/>
            <person name="Tomita M."/>
            <person name="Numata K."/>
            <person name="Arakawa K."/>
        </authorList>
    </citation>
    <scope>NUCLEOTIDE SEQUENCE</scope>
</reference>